<accession>A0A6G0THP6</accession>
<feature type="transmembrane region" description="Helical" evidence="1">
    <location>
        <begin position="21"/>
        <end position="44"/>
    </location>
</feature>
<evidence type="ECO:0000313" key="3">
    <source>
        <dbReference type="Proteomes" id="UP000475862"/>
    </source>
</evidence>
<keyword evidence="1" id="KW-1133">Transmembrane helix</keyword>
<name>A0A6G0THP6_APHGL</name>
<dbReference type="Proteomes" id="UP000475862">
    <property type="component" value="Unassembled WGS sequence"/>
</dbReference>
<gene>
    <name evidence="2" type="ORF">AGLY_009470</name>
</gene>
<keyword evidence="1" id="KW-0812">Transmembrane</keyword>
<organism evidence="2 3">
    <name type="scientific">Aphis glycines</name>
    <name type="common">Soybean aphid</name>
    <dbReference type="NCBI Taxonomy" id="307491"/>
    <lineage>
        <taxon>Eukaryota</taxon>
        <taxon>Metazoa</taxon>
        <taxon>Ecdysozoa</taxon>
        <taxon>Arthropoda</taxon>
        <taxon>Hexapoda</taxon>
        <taxon>Insecta</taxon>
        <taxon>Pterygota</taxon>
        <taxon>Neoptera</taxon>
        <taxon>Paraneoptera</taxon>
        <taxon>Hemiptera</taxon>
        <taxon>Sternorrhyncha</taxon>
        <taxon>Aphidomorpha</taxon>
        <taxon>Aphidoidea</taxon>
        <taxon>Aphididae</taxon>
        <taxon>Aphidini</taxon>
        <taxon>Aphis</taxon>
        <taxon>Aphis</taxon>
    </lineage>
</organism>
<dbReference type="EMBL" id="VYZN01000037">
    <property type="protein sequence ID" value="KAE9533042.1"/>
    <property type="molecule type" value="Genomic_DNA"/>
</dbReference>
<evidence type="ECO:0000256" key="1">
    <source>
        <dbReference type="SAM" id="Phobius"/>
    </source>
</evidence>
<feature type="transmembrane region" description="Helical" evidence="1">
    <location>
        <begin position="148"/>
        <end position="165"/>
    </location>
</feature>
<reference evidence="2 3" key="1">
    <citation type="submission" date="2019-08" db="EMBL/GenBank/DDBJ databases">
        <title>The genome of the soybean aphid Biotype 1, its phylome, world population structure and adaptation to the North American continent.</title>
        <authorList>
            <person name="Giordano R."/>
            <person name="Donthu R.K."/>
            <person name="Hernandez A.G."/>
            <person name="Wright C.L."/>
            <person name="Zimin A.V."/>
        </authorList>
    </citation>
    <scope>NUCLEOTIDE SEQUENCE [LARGE SCALE GENOMIC DNA]</scope>
    <source>
        <tissue evidence="2">Whole aphids</tissue>
    </source>
</reference>
<comment type="caution">
    <text evidence="2">The sequence shown here is derived from an EMBL/GenBank/DDBJ whole genome shotgun (WGS) entry which is preliminary data.</text>
</comment>
<evidence type="ECO:0000313" key="2">
    <source>
        <dbReference type="EMBL" id="KAE9533042.1"/>
    </source>
</evidence>
<protein>
    <submittedName>
        <fullName evidence="2">Uncharacterized protein</fullName>
    </submittedName>
</protein>
<sequence length="213" mass="24790">MPVSRAVFAEVRSFRLFRTRYTIYADVEAFCKNFFFTICFFAALPSRSSSSSSLDPSDIRRCNDRRENLLFRVVFAPRTCSRVQDGCRCSVRVCSPVVFADHFSTTNIVSATAVVIVVVVVVVHFNNNNNNNIYIHIVTSRLYRRESYTLRSYVAAWNTLFFFIYNNNIIYLYLYSISSTLDRGPSYTNLNLSVQYYYDTYNFFLRGVFNNSD</sequence>
<keyword evidence="3" id="KW-1185">Reference proteome</keyword>
<proteinExistence type="predicted"/>
<feature type="transmembrane region" description="Helical" evidence="1">
    <location>
        <begin position="108"/>
        <end position="127"/>
    </location>
</feature>
<dbReference type="AlphaFoldDB" id="A0A6G0THP6"/>
<keyword evidence="1" id="KW-0472">Membrane</keyword>